<keyword evidence="2" id="KW-0175">Coiled coil</keyword>
<dbReference type="PROSITE" id="PS51123">
    <property type="entry name" value="OMPA_2"/>
    <property type="match status" value="1"/>
</dbReference>
<dbReference type="STRING" id="314344.AL013_09090"/>
<dbReference type="Proteomes" id="UP000005297">
    <property type="component" value="Unassembled WGS sequence"/>
</dbReference>
<feature type="domain" description="OmpA-like" evidence="4">
    <location>
        <begin position="85"/>
        <end position="215"/>
    </location>
</feature>
<organism evidence="5 6">
    <name type="scientific">Mariprofundus ferrooxydans PV-1</name>
    <dbReference type="NCBI Taxonomy" id="314345"/>
    <lineage>
        <taxon>Bacteria</taxon>
        <taxon>Pseudomonadati</taxon>
        <taxon>Pseudomonadota</taxon>
        <taxon>Candidatius Mariprofundia</taxon>
        <taxon>Mariprofundales</taxon>
        <taxon>Mariprofundaceae</taxon>
        <taxon>Mariprofundus</taxon>
    </lineage>
</organism>
<feature type="compositionally biased region" description="Polar residues" evidence="3">
    <location>
        <begin position="22"/>
        <end position="42"/>
    </location>
</feature>
<sequence length="219" mass="23656">MSSGCAKIDAFLFDANPDGTPLHSSAPQTVQNQQAAPVSHTPSIDDGKTNDELRAQNDAMKQELKAAEDELARLQKISHKALPAMLEPHDRLWARISFKSGQTSVEPKTRKVLTAIAGKFLAHPGKMHLEIRGYSDDEPIGGYKHSHKPRHNLKSLQALTQARADAVAAVMIDAGIPQTLVHATGMGATGFISDNNTAEGRSKNRRVDIHLVTDDDTAG</sequence>
<dbReference type="PANTHER" id="PTHR30329">
    <property type="entry name" value="STATOR ELEMENT OF FLAGELLAR MOTOR COMPLEX"/>
    <property type="match status" value="1"/>
</dbReference>
<protein>
    <recommendedName>
        <fullName evidence="4">OmpA-like domain-containing protein</fullName>
    </recommendedName>
</protein>
<comment type="caution">
    <text evidence="5">The sequence shown here is derived from an EMBL/GenBank/DDBJ whole genome shotgun (WGS) entry which is preliminary data.</text>
</comment>
<evidence type="ECO:0000256" key="2">
    <source>
        <dbReference type="SAM" id="Coils"/>
    </source>
</evidence>
<dbReference type="OrthoDB" id="5296103at2"/>
<feature type="region of interest" description="Disordered" evidence="3">
    <location>
        <begin position="18"/>
        <end position="50"/>
    </location>
</feature>
<dbReference type="EMBL" id="AATS01000003">
    <property type="protein sequence ID" value="EAU55321.1"/>
    <property type="molecule type" value="Genomic_DNA"/>
</dbReference>
<dbReference type="AlphaFoldDB" id="Q0F170"/>
<gene>
    <name evidence="5" type="ORF">SPV1_11331</name>
</gene>
<dbReference type="HOGENOM" id="CLU_1260181_0_0_0"/>
<evidence type="ECO:0000256" key="1">
    <source>
        <dbReference type="PROSITE-ProRule" id="PRU00473"/>
    </source>
</evidence>
<dbReference type="InterPro" id="IPR050330">
    <property type="entry name" value="Bact_OuterMem_StrucFunc"/>
</dbReference>
<dbReference type="InterPro" id="IPR036737">
    <property type="entry name" value="OmpA-like_sf"/>
</dbReference>
<dbReference type="GO" id="GO:0016020">
    <property type="term" value="C:membrane"/>
    <property type="evidence" value="ECO:0007669"/>
    <property type="project" value="UniProtKB-UniRule"/>
</dbReference>
<evidence type="ECO:0000259" key="4">
    <source>
        <dbReference type="PROSITE" id="PS51123"/>
    </source>
</evidence>
<dbReference type="Pfam" id="PF00691">
    <property type="entry name" value="OmpA"/>
    <property type="match status" value="1"/>
</dbReference>
<dbReference type="Gene3D" id="3.30.1330.60">
    <property type="entry name" value="OmpA-like domain"/>
    <property type="match status" value="1"/>
</dbReference>
<dbReference type="PANTHER" id="PTHR30329:SF21">
    <property type="entry name" value="LIPOPROTEIN YIAD-RELATED"/>
    <property type="match status" value="1"/>
</dbReference>
<accession>Q0F170</accession>
<evidence type="ECO:0000256" key="3">
    <source>
        <dbReference type="SAM" id="MobiDB-lite"/>
    </source>
</evidence>
<dbReference type="CDD" id="cd07185">
    <property type="entry name" value="OmpA_C-like"/>
    <property type="match status" value="1"/>
</dbReference>
<dbReference type="SUPFAM" id="SSF103088">
    <property type="entry name" value="OmpA-like"/>
    <property type="match status" value="1"/>
</dbReference>
<feature type="coiled-coil region" evidence="2">
    <location>
        <begin position="50"/>
        <end position="77"/>
    </location>
</feature>
<evidence type="ECO:0000313" key="5">
    <source>
        <dbReference type="EMBL" id="EAU55321.1"/>
    </source>
</evidence>
<reference evidence="5 6" key="1">
    <citation type="submission" date="2006-09" db="EMBL/GenBank/DDBJ databases">
        <authorList>
            <person name="Emerson D."/>
            <person name="Ferriera S."/>
            <person name="Johnson J."/>
            <person name="Kravitz S."/>
            <person name="Halpern A."/>
            <person name="Remington K."/>
            <person name="Beeson K."/>
            <person name="Tran B."/>
            <person name="Rogers Y.-H."/>
            <person name="Friedman R."/>
            <person name="Venter J.C."/>
        </authorList>
    </citation>
    <scope>NUCLEOTIDE SEQUENCE [LARGE SCALE GENOMIC DNA]</scope>
    <source>
        <strain evidence="5 6">PV-1</strain>
    </source>
</reference>
<keyword evidence="6" id="KW-1185">Reference proteome</keyword>
<name>Q0F170_9PROT</name>
<proteinExistence type="predicted"/>
<dbReference type="InterPro" id="IPR006665">
    <property type="entry name" value="OmpA-like"/>
</dbReference>
<dbReference type="eggNOG" id="COG2885">
    <property type="taxonomic scope" value="Bacteria"/>
</dbReference>
<keyword evidence="1" id="KW-0472">Membrane</keyword>
<evidence type="ECO:0000313" key="6">
    <source>
        <dbReference type="Proteomes" id="UP000005297"/>
    </source>
</evidence>
<dbReference type="InParanoid" id="Q0F170"/>